<evidence type="ECO:0000313" key="4">
    <source>
        <dbReference type="Proteomes" id="UP000593561"/>
    </source>
</evidence>
<dbReference type="GO" id="GO:0004523">
    <property type="term" value="F:RNA-DNA hybrid ribonuclease activity"/>
    <property type="evidence" value="ECO:0007669"/>
    <property type="project" value="InterPro"/>
</dbReference>
<dbReference type="InterPro" id="IPR036397">
    <property type="entry name" value="RNaseH_sf"/>
</dbReference>
<dbReference type="CDD" id="cd06222">
    <property type="entry name" value="RNase_H_like"/>
    <property type="match status" value="1"/>
</dbReference>
<comment type="caution">
    <text evidence="3">The sequence shown here is derived from an EMBL/GenBank/DDBJ whole genome shotgun (WGS) entry which is preliminary data.</text>
</comment>
<dbReference type="PANTHER" id="PTHR47723:SF22">
    <property type="entry name" value="RNASE H TYPE-1 DOMAIN-CONTAINING PROTEIN"/>
    <property type="match status" value="1"/>
</dbReference>
<protein>
    <recommendedName>
        <fullName evidence="5">Reverse transcriptase zinc-binding domain-containing protein</fullName>
    </recommendedName>
</protein>
<feature type="domain" description="Reverse transcriptase zinc-binding" evidence="2">
    <location>
        <begin position="32"/>
        <end position="121"/>
    </location>
</feature>
<dbReference type="InterPro" id="IPR026960">
    <property type="entry name" value="RVT-Znf"/>
</dbReference>
<dbReference type="InterPro" id="IPR002156">
    <property type="entry name" value="RNaseH_domain"/>
</dbReference>
<dbReference type="EMBL" id="JABFAC010267864">
    <property type="protein sequence ID" value="MBA0638769.1"/>
    <property type="molecule type" value="Genomic_DNA"/>
</dbReference>
<dbReference type="PANTHER" id="PTHR47723">
    <property type="entry name" value="OS05G0353850 PROTEIN"/>
    <property type="match status" value="1"/>
</dbReference>
<evidence type="ECO:0000259" key="2">
    <source>
        <dbReference type="Pfam" id="PF13966"/>
    </source>
</evidence>
<feature type="domain" description="RNase H type-1" evidence="1">
    <location>
        <begin position="230"/>
        <end position="343"/>
    </location>
</feature>
<dbReference type="Gene3D" id="3.30.420.10">
    <property type="entry name" value="Ribonuclease H-like superfamily/Ribonuclease H"/>
    <property type="match status" value="1"/>
</dbReference>
<sequence>MLRRLKDRVSSTKLVPGVEDQRCWVHDSNGEFTVRKCSELLITDGGDDINFAFDKIWKLKVPPRVESFLWMLTIDRIPTKEFLLKRGVKLQNISVGCPWCERVPERADHFFFNCKFIEGFWYKIFNWWEAEWETVEGFAEFYSLCYNMKLVGIWKSLWLISVRKPAGWLARNGLLFERKMMTMENLIFQSKMRALLWIRFVYDDLLMQESYWWICLNRMFKVQCICGIANKDSAGCGGILKDTQGVARALFSSPIVANDVDSAEVGAVLLALEVFISLEWKINDSLFLEIGSKVVFNWCVNKSMGPWLLQSTFVDIERKIEKVGSVVFSMAKKKGNEMASTLAIVGINCENMFKA</sequence>
<dbReference type="Pfam" id="PF13966">
    <property type="entry name" value="zf-RVT"/>
    <property type="match status" value="1"/>
</dbReference>
<dbReference type="Proteomes" id="UP000593561">
    <property type="component" value="Unassembled WGS sequence"/>
</dbReference>
<accession>A0A7J8TKR2</accession>
<proteinExistence type="predicted"/>
<dbReference type="Pfam" id="PF13456">
    <property type="entry name" value="RVT_3"/>
    <property type="match status" value="1"/>
</dbReference>
<name>A0A7J8TKR2_GOSDV</name>
<reference evidence="3 4" key="1">
    <citation type="journal article" date="2019" name="Genome Biol. Evol.">
        <title>Insights into the evolution of the New World diploid cottons (Gossypium, subgenus Houzingenia) based on genome sequencing.</title>
        <authorList>
            <person name="Grover C.E."/>
            <person name="Arick M.A. 2nd"/>
            <person name="Thrash A."/>
            <person name="Conover J.L."/>
            <person name="Sanders W.S."/>
            <person name="Peterson D.G."/>
            <person name="Frelichowski J.E."/>
            <person name="Scheffler J.A."/>
            <person name="Scheffler B.E."/>
            <person name="Wendel J.F."/>
        </authorList>
    </citation>
    <scope>NUCLEOTIDE SEQUENCE [LARGE SCALE GENOMIC DNA]</scope>
    <source>
        <strain evidence="3">27</strain>
        <tissue evidence="3">Leaf</tissue>
    </source>
</reference>
<evidence type="ECO:0000259" key="1">
    <source>
        <dbReference type="Pfam" id="PF13456"/>
    </source>
</evidence>
<dbReference type="GO" id="GO:0003676">
    <property type="term" value="F:nucleic acid binding"/>
    <property type="evidence" value="ECO:0007669"/>
    <property type="project" value="InterPro"/>
</dbReference>
<evidence type="ECO:0008006" key="5">
    <source>
        <dbReference type="Google" id="ProtNLM"/>
    </source>
</evidence>
<organism evidence="3 4">
    <name type="scientific">Gossypium davidsonii</name>
    <name type="common">Davidson's cotton</name>
    <name type="synonym">Gossypium klotzschianum subsp. davidsonii</name>
    <dbReference type="NCBI Taxonomy" id="34287"/>
    <lineage>
        <taxon>Eukaryota</taxon>
        <taxon>Viridiplantae</taxon>
        <taxon>Streptophyta</taxon>
        <taxon>Embryophyta</taxon>
        <taxon>Tracheophyta</taxon>
        <taxon>Spermatophyta</taxon>
        <taxon>Magnoliopsida</taxon>
        <taxon>eudicotyledons</taxon>
        <taxon>Gunneridae</taxon>
        <taxon>Pentapetalae</taxon>
        <taxon>rosids</taxon>
        <taxon>malvids</taxon>
        <taxon>Malvales</taxon>
        <taxon>Malvaceae</taxon>
        <taxon>Malvoideae</taxon>
        <taxon>Gossypium</taxon>
    </lineage>
</organism>
<dbReference type="InterPro" id="IPR053151">
    <property type="entry name" value="RNase_H-like"/>
</dbReference>
<dbReference type="AlphaFoldDB" id="A0A7J8TKR2"/>
<gene>
    <name evidence="3" type="ORF">Godav_028924</name>
</gene>
<evidence type="ECO:0000313" key="3">
    <source>
        <dbReference type="EMBL" id="MBA0638769.1"/>
    </source>
</evidence>
<dbReference type="InterPro" id="IPR044730">
    <property type="entry name" value="RNase_H-like_dom_plant"/>
</dbReference>
<keyword evidence="4" id="KW-1185">Reference proteome</keyword>